<feature type="region of interest" description="Disordered" evidence="1">
    <location>
        <begin position="264"/>
        <end position="371"/>
    </location>
</feature>
<protein>
    <submittedName>
        <fullName evidence="2">Uncharacterized protein</fullName>
    </submittedName>
</protein>
<evidence type="ECO:0000313" key="3">
    <source>
        <dbReference type="Proteomes" id="UP000218209"/>
    </source>
</evidence>
<name>A0A1X6NUI0_PORUM</name>
<gene>
    <name evidence="2" type="ORF">BU14_0451s0011</name>
</gene>
<dbReference type="EMBL" id="KV919072">
    <property type="protein sequence ID" value="OSX72284.1"/>
    <property type="molecule type" value="Genomic_DNA"/>
</dbReference>
<sequence length="440" mass="45045">MSAAIMATRPGCAPPLRRRSATAVGTGRPRTGGGVIFAAPTQEVDIPSAYTLTPADGAGQPTRALHHFVVTRLRASSSGPAGLPASLCELDEPGVSLAAGGVLMAPGLPPLTVSLPGLTRWSVEFGAGEARLVASTSTGRYHLVGRAAGSYVGVHGHARRRFELLVRSVTLATRLPPADATYAKIVRQLGRRAAGMRAYPEADVLAEAPFLLAQSRLLEDPALRCSLFAQELARRSGQARAAATRRSSSPCVQLPATSLATSSLFTPMSSPVRPSAAKPPTPPRAVSPGNCRGSLSPRRMSLSPPAGTPASTLPMAMRQLRSPGSPVTPPGSPRGQPSAVALPKKRKRVSIDVAGSSRRPGPATLTDSLASSASESRAAPLCACAGAPGGCGGASPAAPGSKYASDACGMARARQRVAEMASAGVDVDSFVRQHVEPFSA</sequence>
<dbReference type="Proteomes" id="UP000218209">
    <property type="component" value="Unassembled WGS sequence"/>
</dbReference>
<proteinExistence type="predicted"/>
<evidence type="ECO:0000313" key="2">
    <source>
        <dbReference type="EMBL" id="OSX72284.1"/>
    </source>
</evidence>
<dbReference type="AlphaFoldDB" id="A0A1X6NUI0"/>
<keyword evidence="3" id="KW-1185">Reference proteome</keyword>
<accession>A0A1X6NUI0</accession>
<evidence type="ECO:0000256" key="1">
    <source>
        <dbReference type="SAM" id="MobiDB-lite"/>
    </source>
</evidence>
<feature type="compositionally biased region" description="Low complexity" evidence="1">
    <location>
        <begin position="294"/>
        <end position="305"/>
    </location>
</feature>
<organism evidence="2 3">
    <name type="scientific">Porphyra umbilicalis</name>
    <name type="common">Purple laver</name>
    <name type="synonym">Red alga</name>
    <dbReference type="NCBI Taxonomy" id="2786"/>
    <lineage>
        <taxon>Eukaryota</taxon>
        <taxon>Rhodophyta</taxon>
        <taxon>Bangiophyceae</taxon>
        <taxon>Bangiales</taxon>
        <taxon>Bangiaceae</taxon>
        <taxon>Porphyra</taxon>
    </lineage>
</organism>
<reference evidence="2 3" key="1">
    <citation type="submission" date="2017-03" db="EMBL/GenBank/DDBJ databases">
        <title>WGS assembly of Porphyra umbilicalis.</title>
        <authorList>
            <person name="Brawley S.H."/>
            <person name="Blouin N.A."/>
            <person name="Ficko-Blean E."/>
            <person name="Wheeler G.L."/>
            <person name="Lohr M."/>
            <person name="Goodson H.V."/>
            <person name="Jenkins J.W."/>
            <person name="Blaby-Haas C.E."/>
            <person name="Helliwell K.E."/>
            <person name="Chan C."/>
            <person name="Marriage T."/>
            <person name="Bhattacharya D."/>
            <person name="Klein A.S."/>
            <person name="Badis Y."/>
            <person name="Brodie J."/>
            <person name="Cao Y."/>
            <person name="Collen J."/>
            <person name="Dittami S.M."/>
            <person name="Gachon C.M."/>
            <person name="Green B.R."/>
            <person name="Karpowicz S."/>
            <person name="Kim J.W."/>
            <person name="Kudahl U."/>
            <person name="Lin S."/>
            <person name="Michel G."/>
            <person name="Mittag M."/>
            <person name="Olson B.J."/>
            <person name="Pangilinan J."/>
            <person name="Peng Y."/>
            <person name="Qiu H."/>
            <person name="Shu S."/>
            <person name="Singer J.T."/>
            <person name="Smith A.G."/>
            <person name="Sprecher B.N."/>
            <person name="Wagner V."/>
            <person name="Wang W."/>
            <person name="Wang Z.-Y."/>
            <person name="Yan J."/>
            <person name="Yarish C."/>
            <person name="Zoeuner-Riek S."/>
            <person name="Zhuang Y."/>
            <person name="Zou Y."/>
            <person name="Lindquist E.A."/>
            <person name="Grimwood J."/>
            <person name="Barry K."/>
            <person name="Rokhsar D.S."/>
            <person name="Schmutz J."/>
            <person name="Stiller J.W."/>
            <person name="Grossman A.R."/>
            <person name="Prochnik S.E."/>
        </authorList>
    </citation>
    <scope>NUCLEOTIDE SEQUENCE [LARGE SCALE GENOMIC DNA]</scope>
    <source>
        <strain evidence="2">4086291</strain>
    </source>
</reference>
<feature type="region of interest" description="Disordered" evidence="1">
    <location>
        <begin position="1"/>
        <end position="33"/>
    </location>
</feature>